<proteinExistence type="predicted"/>
<evidence type="ECO:0000313" key="1">
    <source>
        <dbReference type="EMBL" id="KAH7920460.1"/>
    </source>
</evidence>
<gene>
    <name evidence="1" type="ORF">BV22DRAFT_1133047</name>
</gene>
<comment type="caution">
    <text evidence="1">The sequence shown here is derived from an EMBL/GenBank/DDBJ whole genome shotgun (WGS) entry which is preliminary data.</text>
</comment>
<evidence type="ECO:0000313" key="2">
    <source>
        <dbReference type="Proteomes" id="UP000790709"/>
    </source>
</evidence>
<keyword evidence="2" id="KW-1185">Reference proteome</keyword>
<sequence>MSIPGSLKQPSSGIEPPAATGPRLAMSDTKPPVLTFAENELDDATRKSLDDAVLNLRGGPTAVDMAGALLMVIIDKSNGSLDARRAPINAAGELLNQHEELPGMLQAAWRKRSFRDIRNLGMSVTVLSESLSQPAIYLQKFFALCLQRHPDVANEVCHSPFLRLRSAIGNDFQVVMSAWNRPCTGCHHRLLLRNINKMKRGKPYSNTVTIIQSSCSGKSRLVREQPNLVFTLPFNLRFGAESKQLAHPPPDRNIRAYILAEGFTLPESQVRCLRLLAHVFSVVSSSLNGMIGVLTWRRATIVRECMISPPMVARRRARRSTHGQSAEKRGGAATVQAAVQEAKSQLEGLLKRIDDNDVAPADGKSNNVKLMFYFDEAHVLATRPALDNADGKLGSRRAIAPPPPNISSIPVGICAQYRGSMEGACSAFGKGSQIVGRVSNFPSTQRRWPLRPKKTRWARR</sequence>
<dbReference type="Proteomes" id="UP000790709">
    <property type="component" value="Unassembled WGS sequence"/>
</dbReference>
<reference evidence="1" key="1">
    <citation type="journal article" date="2021" name="New Phytol.">
        <title>Evolutionary innovations through gain and loss of genes in the ectomycorrhizal Boletales.</title>
        <authorList>
            <person name="Wu G."/>
            <person name="Miyauchi S."/>
            <person name="Morin E."/>
            <person name="Kuo A."/>
            <person name="Drula E."/>
            <person name="Varga T."/>
            <person name="Kohler A."/>
            <person name="Feng B."/>
            <person name="Cao Y."/>
            <person name="Lipzen A."/>
            <person name="Daum C."/>
            <person name="Hundley H."/>
            <person name="Pangilinan J."/>
            <person name="Johnson J."/>
            <person name="Barry K."/>
            <person name="LaButti K."/>
            <person name="Ng V."/>
            <person name="Ahrendt S."/>
            <person name="Min B."/>
            <person name="Choi I.G."/>
            <person name="Park H."/>
            <person name="Plett J.M."/>
            <person name="Magnuson J."/>
            <person name="Spatafora J.W."/>
            <person name="Nagy L.G."/>
            <person name="Henrissat B."/>
            <person name="Grigoriev I.V."/>
            <person name="Yang Z.L."/>
            <person name="Xu J."/>
            <person name="Martin F.M."/>
        </authorList>
    </citation>
    <scope>NUCLEOTIDE SEQUENCE</scope>
    <source>
        <strain evidence="1">KUC20120723A-06</strain>
    </source>
</reference>
<dbReference type="EMBL" id="MU266578">
    <property type="protein sequence ID" value="KAH7920460.1"/>
    <property type="molecule type" value="Genomic_DNA"/>
</dbReference>
<organism evidence="1 2">
    <name type="scientific">Leucogyrophana mollusca</name>
    <dbReference type="NCBI Taxonomy" id="85980"/>
    <lineage>
        <taxon>Eukaryota</taxon>
        <taxon>Fungi</taxon>
        <taxon>Dikarya</taxon>
        <taxon>Basidiomycota</taxon>
        <taxon>Agaricomycotina</taxon>
        <taxon>Agaricomycetes</taxon>
        <taxon>Agaricomycetidae</taxon>
        <taxon>Boletales</taxon>
        <taxon>Boletales incertae sedis</taxon>
        <taxon>Leucogyrophana</taxon>
    </lineage>
</organism>
<protein>
    <submittedName>
        <fullName evidence="1">Uncharacterized protein</fullName>
    </submittedName>
</protein>
<name>A0ACB8B3X9_9AGAM</name>
<accession>A0ACB8B3X9</accession>